<feature type="region of interest" description="Disordered" evidence="1">
    <location>
        <begin position="370"/>
        <end position="403"/>
    </location>
</feature>
<feature type="region of interest" description="Disordered" evidence="1">
    <location>
        <begin position="1"/>
        <end position="23"/>
    </location>
</feature>
<name>A0A6A6UYN5_9PLEO</name>
<keyword evidence="4" id="KW-1185">Reference proteome</keyword>
<sequence length="587" mass="66781">MLSNARAGPPPTAPQQGWFKSPARHHAAQAHGRDLPLHLIALILSYLDDVGDLARVTRTSRLFYYMGLPQLYREVTLRSYTEIRYIDGQPEGYGNGSPFAMGLNTLVSRPLAEYVQSFRVVGEWREHDVDDYNKGRVPDNSMMLQIAMRAALDRMKELKAFAWELSTKPMQTVYEGIMTKPSITSLTLRSQTRRIPRPTTLIPLIPNLRTLVVYDIDPLCYPDDISMLFLSKNLENLKLHWNPRMRESGEESVNLMNYFGRCIAAGHKLSVKRLAMYNLYARNLGDDFDHIADQSKMEELTMINCMGNSDPMTVFLDNTWKTKKAHDVPYNLKMLRMDVIEKEIATMMAQHYGMDRLYILDRRKTSKAGSLAATPITDAPPTPFQPTPSQPATPANGAPLGDQQSRSLAGEYLAVIQSNHCTMRHLLLSDHWVLSDDALLSLCQNCRNLEQLGFASAMPALDFLRRVFSFVPKLFALRLLVRTGSDLAHKIDSMESDMHEFALATELWKPDYKNLKYFGLGDKLIFKCGEVVYPKKGAETPVPPGQENSLNARRHGPIRRLTRVEWEDVKHVEIWGLDTQEFDSKFP</sequence>
<dbReference type="SUPFAM" id="SSF81383">
    <property type="entry name" value="F-box domain"/>
    <property type="match status" value="1"/>
</dbReference>
<evidence type="ECO:0000256" key="1">
    <source>
        <dbReference type="SAM" id="MobiDB-lite"/>
    </source>
</evidence>
<evidence type="ECO:0000259" key="2">
    <source>
        <dbReference type="Pfam" id="PF12937"/>
    </source>
</evidence>
<dbReference type="Proteomes" id="UP000799440">
    <property type="component" value="Unassembled WGS sequence"/>
</dbReference>
<dbReference type="SUPFAM" id="SSF52047">
    <property type="entry name" value="RNI-like"/>
    <property type="match status" value="1"/>
</dbReference>
<reference evidence="3" key="1">
    <citation type="journal article" date="2020" name="Stud. Mycol.">
        <title>101 Dothideomycetes genomes: a test case for predicting lifestyles and emergence of pathogens.</title>
        <authorList>
            <person name="Haridas S."/>
            <person name="Albert R."/>
            <person name="Binder M."/>
            <person name="Bloem J."/>
            <person name="Labutti K."/>
            <person name="Salamov A."/>
            <person name="Andreopoulos B."/>
            <person name="Baker S."/>
            <person name="Barry K."/>
            <person name="Bills G."/>
            <person name="Bluhm B."/>
            <person name="Cannon C."/>
            <person name="Castanera R."/>
            <person name="Culley D."/>
            <person name="Daum C."/>
            <person name="Ezra D."/>
            <person name="Gonzalez J."/>
            <person name="Henrissat B."/>
            <person name="Kuo A."/>
            <person name="Liang C."/>
            <person name="Lipzen A."/>
            <person name="Lutzoni F."/>
            <person name="Magnuson J."/>
            <person name="Mondo S."/>
            <person name="Nolan M."/>
            <person name="Ohm R."/>
            <person name="Pangilinan J."/>
            <person name="Park H.-J."/>
            <person name="Ramirez L."/>
            <person name="Alfaro M."/>
            <person name="Sun H."/>
            <person name="Tritt A."/>
            <person name="Yoshinaga Y."/>
            <person name="Zwiers L.-H."/>
            <person name="Turgeon B."/>
            <person name="Goodwin S."/>
            <person name="Spatafora J."/>
            <person name="Crous P."/>
            <person name="Grigoriev I."/>
        </authorList>
    </citation>
    <scope>NUCLEOTIDE SEQUENCE</scope>
    <source>
        <strain evidence="3">CBS 119925</strain>
    </source>
</reference>
<dbReference type="AlphaFoldDB" id="A0A6A6UYN5"/>
<dbReference type="InterPro" id="IPR036047">
    <property type="entry name" value="F-box-like_dom_sf"/>
</dbReference>
<gene>
    <name evidence="3" type="ORF">M011DRAFT_410582</name>
</gene>
<dbReference type="Gene3D" id="3.80.10.10">
    <property type="entry name" value="Ribonuclease Inhibitor"/>
    <property type="match status" value="1"/>
</dbReference>
<dbReference type="OrthoDB" id="5311681at2759"/>
<feature type="domain" description="F-box" evidence="2">
    <location>
        <begin position="34"/>
        <end position="78"/>
    </location>
</feature>
<evidence type="ECO:0000313" key="4">
    <source>
        <dbReference type="Proteomes" id="UP000799440"/>
    </source>
</evidence>
<dbReference type="InterPro" id="IPR001810">
    <property type="entry name" value="F-box_dom"/>
</dbReference>
<accession>A0A6A6UYN5</accession>
<proteinExistence type="predicted"/>
<protein>
    <recommendedName>
        <fullName evidence="2">F-box domain-containing protein</fullName>
    </recommendedName>
</protein>
<dbReference type="Pfam" id="PF12937">
    <property type="entry name" value="F-box-like"/>
    <property type="match status" value="1"/>
</dbReference>
<dbReference type="InterPro" id="IPR032675">
    <property type="entry name" value="LRR_dom_sf"/>
</dbReference>
<evidence type="ECO:0000313" key="3">
    <source>
        <dbReference type="EMBL" id="KAF2743392.1"/>
    </source>
</evidence>
<dbReference type="EMBL" id="MU006597">
    <property type="protein sequence ID" value="KAF2743392.1"/>
    <property type="molecule type" value="Genomic_DNA"/>
</dbReference>
<feature type="compositionally biased region" description="Pro residues" evidence="1">
    <location>
        <begin position="378"/>
        <end position="391"/>
    </location>
</feature>
<organism evidence="3 4">
    <name type="scientific">Sporormia fimetaria CBS 119925</name>
    <dbReference type="NCBI Taxonomy" id="1340428"/>
    <lineage>
        <taxon>Eukaryota</taxon>
        <taxon>Fungi</taxon>
        <taxon>Dikarya</taxon>
        <taxon>Ascomycota</taxon>
        <taxon>Pezizomycotina</taxon>
        <taxon>Dothideomycetes</taxon>
        <taxon>Pleosporomycetidae</taxon>
        <taxon>Pleosporales</taxon>
        <taxon>Sporormiaceae</taxon>
        <taxon>Sporormia</taxon>
    </lineage>
</organism>